<dbReference type="SMART" id="SM00634">
    <property type="entry name" value="BID_1"/>
    <property type="match status" value="3"/>
</dbReference>
<evidence type="ECO:0000256" key="2">
    <source>
        <dbReference type="SAM" id="MobiDB-lite"/>
    </source>
</evidence>
<evidence type="ECO:0000256" key="3">
    <source>
        <dbReference type="SAM" id="SignalP"/>
    </source>
</evidence>
<dbReference type="KEGG" id="ndk:I601_2143"/>
<dbReference type="RefSeq" id="WP_068109214.1">
    <property type="nucleotide sequence ID" value="NZ_CP015079.1"/>
</dbReference>
<keyword evidence="3" id="KW-0732">Signal</keyword>
<reference evidence="5 6" key="1">
    <citation type="submission" date="2016-03" db="EMBL/GenBank/DDBJ databases">
        <title>Complete genome sequence of a soil Actinobacterium, Nocardioides dokdonensis FR1436.</title>
        <authorList>
            <person name="Kwon S.-K."/>
            <person name="Kim K."/>
            <person name="Kim J.F."/>
        </authorList>
    </citation>
    <scope>NUCLEOTIDE SEQUENCE [LARGE SCALE GENOMIC DNA]</scope>
    <source>
        <strain evidence="5 6">FR1436</strain>
    </source>
</reference>
<feature type="region of interest" description="Disordered" evidence="2">
    <location>
        <begin position="192"/>
        <end position="214"/>
    </location>
</feature>
<organism evidence="5 6">
    <name type="scientific">Nocardioides dokdonensis FR1436</name>
    <dbReference type="NCBI Taxonomy" id="1300347"/>
    <lineage>
        <taxon>Bacteria</taxon>
        <taxon>Bacillati</taxon>
        <taxon>Actinomycetota</taxon>
        <taxon>Actinomycetes</taxon>
        <taxon>Propionibacteriales</taxon>
        <taxon>Nocardioidaceae</taxon>
        <taxon>Nocardioides</taxon>
    </lineage>
</organism>
<feature type="domain" description="Big-1" evidence="4">
    <location>
        <begin position="758"/>
        <end position="847"/>
    </location>
</feature>
<dbReference type="InterPro" id="IPR008964">
    <property type="entry name" value="Invasin/intimin_cell_adhesion"/>
</dbReference>
<feature type="domain" description="Big-1" evidence="4">
    <location>
        <begin position="368"/>
        <end position="475"/>
    </location>
</feature>
<proteinExistence type="inferred from homology"/>
<evidence type="ECO:0000313" key="5">
    <source>
        <dbReference type="EMBL" id="ANH38568.1"/>
    </source>
</evidence>
<dbReference type="InterPro" id="IPR013783">
    <property type="entry name" value="Ig-like_fold"/>
</dbReference>
<evidence type="ECO:0000259" key="4">
    <source>
        <dbReference type="SMART" id="SM00634"/>
    </source>
</evidence>
<name>A0A1A9GJX4_9ACTN</name>
<feature type="signal peptide" evidence="3">
    <location>
        <begin position="1"/>
        <end position="32"/>
    </location>
</feature>
<dbReference type="Proteomes" id="UP000077868">
    <property type="component" value="Chromosome"/>
</dbReference>
<sequence>MNSSGIKRGLAGSAITALAITGLPFLASSANADSLAAQEGLATGVTLQSPEFVASVENDGSESTVHLVATGGSDVQQVRFEFQNAGGTWVPIATVSRNAGAFSTEWAPPPATFNSTVPVRAVALGSVGTEIGTPDTNNVDVDADADAIDIAYAPGAEVGVFKQDYATEGQEALLGAVSGTTSDLAADPALTFESNTGAPTTSEDVAGEVETGDTSRTYSAPVDFTGYSFDTVAPIVNEALILAQAEGEDAEPVNIYKQSISGVTVTAENSNVQGSTPTDIAVKVTDSKGNPIVGAQVVAEDAVTGANSGTDVEYTNSQGEAVFEGATGSANGTAYDFYVNTTDNDVYENGVDFRRSVTVGSYTAAPTTITTSSKDGAAFDVDENATGDLRVRVLDQNGNPVNNQTVSYSLSVDLFPPATGAAPTNPPATTGNVTTGPEGYANIPFTDKGDGEYTLSAYVNLDGTPGQGAGDLSAQDFVFKAGDAELEFDDEMDNAAGTTATYDATLALVDGTPLAGRKVRFTYAANGDDVVVAAQGAQPNGTERISNTVADAVTGSDGSASVALSDPANTPTRSELDGELDAASVTNTFGNAGADADAVEVNFVTDEVDGTAVVKIAANTAEGTPGQVTTGTVKVTVDDPDTTAVETDPAANVLVTLTVDGDAFFTTAAGEPTDPKEGDLEGDIVDRGQSITVVTDVNGNATYYLGVKRSEDFDDDGEAVVDVTASVDGSSDDEDYKFSSEDPLNGGDVNIKLASAQFQTSSVLPKLPLTDTVAYDVMVTDQFGNPVKGEDVDIDIDGVGTASASSVTTDFNDNVEFTVASNVAGNSKPVGTWDAPVNEYNAAGVVVPTTDDIEGEGPAVEFYAVDFANSTYTLSQNGEETQPVGTTVIMTYSAVDQNGEPIELFVDFFRTGPDDLQGGESNSKDVFTGEDGKATYVFSGTKEGTATVTAIASETATGEAIADTQVTDTVSFGKVGGGEEPVVVEAIISGDSNGPKKDVVRFQVDDEAEGATVKLFKIRGTKSQGNKRLVQVREDVVPEGGTLTFKVADRNGNKKTRFIAKVSATELSQKAKSNTQKLR</sequence>
<evidence type="ECO:0000313" key="6">
    <source>
        <dbReference type="Proteomes" id="UP000077868"/>
    </source>
</evidence>
<evidence type="ECO:0000256" key="1">
    <source>
        <dbReference type="ARBA" id="ARBA00010116"/>
    </source>
</evidence>
<dbReference type="GO" id="GO:0005975">
    <property type="term" value="P:carbohydrate metabolic process"/>
    <property type="evidence" value="ECO:0007669"/>
    <property type="project" value="UniProtKB-ARBA"/>
</dbReference>
<dbReference type="EMBL" id="CP015079">
    <property type="protein sequence ID" value="ANH38568.1"/>
    <property type="molecule type" value="Genomic_DNA"/>
</dbReference>
<gene>
    <name evidence="5" type="ORF">I601_2143</name>
</gene>
<dbReference type="PATRIC" id="fig|1300347.3.peg.2138"/>
<dbReference type="AlphaFoldDB" id="A0A1A9GJX4"/>
<feature type="domain" description="Big-1" evidence="4">
    <location>
        <begin position="870"/>
        <end position="962"/>
    </location>
</feature>
<protein>
    <submittedName>
        <fullName evidence="5">Bacterial Ig-like domain (Group 1)</fullName>
    </submittedName>
</protein>
<keyword evidence="6" id="KW-1185">Reference proteome</keyword>
<dbReference type="OrthoDB" id="3791003at2"/>
<feature type="chain" id="PRO_5008388323" evidence="3">
    <location>
        <begin position="33"/>
        <end position="1079"/>
    </location>
</feature>
<feature type="compositionally biased region" description="Polar residues" evidence="2">
    <location>
        <begin position="192"/>
        <end position="203"/>
    </location>
</feature>
<dbReference type="SUPFAM" id="SSF49373">
    <property type="entry name" value="Invasin/intimin cell-adhesion fragments"/>
    <property type="match status" value="3"/>
</dbReference>
<accession>A0A1A9GJX4</accession>
<comment type="similarity">
    <text evidence="1">Belongs to the intimin/invasin family.</text>
</comment>
<dbReference type="Gene3D" id="2.60.40.10">
    <property type="entry name" value="Immunoglobulins"/>
    <property type="match status" value="2"/>
</dbReference>
<dbReference type="InterPro" id="IPR003344">
    <property type="entry name" value="Big_1_dom"/>
</dbReference>